<dbReference type="Gene3D" id="3.30.1540.10">
    <property type="entry name" value="formyl-coa transferase, domain 3"/>
    <property type="match status" value="1"/>
</dbReference>
<dbReference type="InterPro" id="IPR023606">
    <property type="entry name" value="CoA-Trfase_III_dom_1_sf"/>
</dbReference>
<evidence type="ECO:0000256" key="1">
    <source>
        <dbReference type="SAM" id="MobiDB-lite"/>
    </source>
</evidence>
<dbReference type="PANTHER" id="PTHR48228">
    <property type="entry name" value="SUCCINYL-COA--D-CITRAMALATE COA-TRANSFERASE"/>
    <property type="match status" value="1"/>
</dbReference>
<dbReference type="EMBL" id="QFQZ01000003">
    <property type="protein sequence ID" value="PZR36929.1"/>
    <property type="molecule type" value="Genomic_DNA"/>
</dbReference>
<protein>
    <submittedName>
        <fullName evidence="2">CoA transferase</fullName>
    </submittedName>
</protein>
<dbReference type="Proteomes" id="UP000249393">
    <property type="component" value="Unassembled WGS sequence"/>
</dbReference>
<sequence length="367" mass="40149">MKLEGVKVLDLSLFLPGPMLTLMMADHGADVIKVEPWEEGDPARHIGYRKNGHTVWFRNANRGKRSLRLNLKAEADKARFMTLAAEADVVVEAFRPGVADRLGVGYDAIAAINPGVVYVSISAFGQTGPNRDRPAHDLAVEALAGVVALNEGQDGKPAMPHMPVADALASLTALSGVLMALLRRRDTGKGDFLDVAMFDSLIAWTPNVTGRIFATGEPHVVKDERSFGGNAMYNLYETADDQWVSLGGAEPKFARALLSGLGREDLVIYATYPPGPQQEPLRAFLREAFKQKTRAEWEIWFEGRDVCFAPVKNLKEAFEDPHLVARGMLAHDAEGSEIVGTPLLFRDEPGRPDPTVPPVNDDTIGWR</sequence>
<feature type="region of interest" description="Disordered" evidence="1">
    <location>
        <begin position="345"/>
        <end position="367"/>
    </location>
</feature>
<feature type="compositionally biased region" description="Low complexity" evidence="1">
    <location>
        <begin position="358"/>
        <end position="367"/>
    </location>
</feature>
<dbReference type="AlphaFoldDB" id="A0A2W5VAK4"/>
<dbReference type="Pfam" id="PF02515">
    <property type="entry name" value="CoA_transf_3"/>
    <property type="match status" value="1"/>
</dbReference>
<name>A0A2W5VAK4_9CAUL</name>
<dbReference type="Gene3D" id="3.40.50.10540">
    <property type="entry name" value="Crotonobetainyl-coa:carnitine coa-transferase, domain 1"/>
    <property type="match status" value="1"/>
</dbReference>
<dbReference type="GO" id="GO:0016740">
    <property type="term" value="F:transferase activity"/>
    <property type="evidence" value="ECO:0007669"/>
    <property type="project" value="UniProtKB-KW"/>
</dbReference>
<proteinExistence type="predicted"/>
<reference evidence="2 3" key="1">
    <citation type="submission" date="2017-08" db="EMBL/GenBank/DDBJ databases">
        <title>Infants hospitalized years apart are colonized by the same room-sourced microbial strains.</title>
        <authorList>
            <person name="Brooks B."/>
            <person name="Olm M.R."/>
            <person name="Firek B.A."/>
            <person name="Baker R."/>
            <person name="Thomas B.C."/>
            <person name="Morowitz M.J."/>
            <person name="Banfield J.F."/>
        </authorList>
    </citation>
    <scope>NUCLEOTIDE SEQUENCE [LARGE SCALE GENOMIC DNA]</scope>
    <source>
        <strain evidence="2">S2_003_000_R2_4</strain>
    </source>
</reference>
<organism evidence="2 3">
    <name type="scientific">Caulobacter segnis</name>
    <dbReference type="NCBI Taxonomy" id="88688"/>
    <lineage>
        <taxon>Bacteria</taxon>
        <taxon>Pseudomonadati</taxon>
        <taxon>Pseudomonadota</taxon>
        <taxon>Alphaproteobacteria</taxon>
        <taxon>Caulobacterales</taxon>
        <taxon>Caulobacteraceae</taxon>
        <taxon>Caulobacter</taxon>
    </lineage>
</organism>
<evidence type="ECO:0000313" key="2">
    <source>
        <dbReference type="EMBL" id="PZR36929.1"/>
    </source>
</evidence>
<gene>
    <name evidence="2" type="ORF">DI526_01670</name>
</gene>
<comment type="caution">
    <text evidence="2">The sequence shown here is derived from an EMBL/GenBank/DDBJ whole genome shotgun (WGS) entry which is preliminary data.</text>
</comment>
<evidence type="ECO:0000313" key="3">
    <source>
        <dbReference type="Proteomes" id="UP000249393"/>
    </source>
</evidence>
<dbReference type="InterPro" id="IPR044855">
    <property type="entry name" value="CoA-Trfase_III_dom3_sf"/>
</dbReference>
<dbReference type="RefSeq" id="WP_304273363.1">
    <property type="nucleotide sequence ID" value="NZ_QFQZ01000003.1"/>
</dbReference>
<dbReference type="SUPFAM" id="SSF89796">
    <property type="entry name" value="CoA-transferase family III (CaiB/BaiF)"/>
    <property type="match status" value="1"/>
</dbReference>
<dbReference type="InterPro" id="IPR003673">
    <property type="entry name" value="CoA-Trfase_fam_III"/>
</dbReference>
<accession>A0A2W5VAK4</accession>
<keyword evidence="2" id="KW-0808">Transferase</keyword>
<dbReference type="InterPro" id="IPR050509">
    <property type="entry name" value="CoA-transferase_III"/>
</dbReference>
<dbReference type="PANTHER" id="PTHR48228:SF5">
    <property type="entry name" value="ALPHA-METHYLACYL-COA RACEMASE"/>
    <property type="match status" value="1"/>
</dbReference>